<dbReference type="Proteomes" id="UP000054498">
    <property type="component" value="Unassembled WGS sequence"/>
</dbReference>
<feature type="region of interest" description="Disordered" evidence="1">
    <location>
        <begin position="609"/>
        <end position="650"/>
    </location>
</feature>
<feature type="compositionally biased region" description="Low complexity" evidence="1">
    <location>
        <begin position="153"/>
        <end position="165"/>
    </location>
</feature>
<dbReference type="KEGG" id="mng:MNEG_12354"/>
<dbReference type="Pfam" id="PF09103">
    <property type="entry name" value="BRCA-2_OB1"/>
    <property type="match status" value="1"/>
</dbReference>
<keyword evidence="6" id="KW-1185">Reference proteome</keyword>
<dbReference type="STRING" id="145388.A0A0D2KIK7"/>
<evidence type="ECO:0000259" key="2">
    <source>
        <dbReference type="Pfam" id="PF07699"/>
    </source>
</evidence>
<evidence type="ECO:0000259" key="3">
    <source>
        <dbReference type="Pfam" id="PF09103"/>
    </source>
</evidence>
<evidence type="ECO:0000259" key="4">
    <source>
        <dbReference type="Pfam" id="PF09169"/>
    </source>
</evidence>
<feature type="region of interest" description="Disordered" evidence="1">
    <location>
        <begin position="135"/>
        <end position="183"/>
    </location>
</feature>
<name>A0A0D2KIK7_9CHLO</name>
<feature type="compositionally biased region" description="Polar residues" evidence="1">
    <location>
        <begin position="726"/>
        <end position="743"/>
    </location>
</feature>
<feature type="domain" description="BRCA2 OB1" evidence="3">
    <location>
        <begin position="107"/>
        <end position="265"/>
    </location>
</feature>
<dbReference type="InterPro" id="IPR036315">
    <property type="entry name" value="BRCA2_hlx_sf"/>
</dbReference>
<dbReference type="SUPFAM" id="SSF50249">
    <property type="entry name" value="Nucleic acid-binding proteins"/>
    <property type="match status" value="2"/>
</dbReference>
<reference evidence="5 6" key="1">
    <citation type="journal article" date="2013" name="BMC Genomics">
        <title>Reconstruction of the lipid metabolism for the microalga Monoraphidium neglectum from its genome sequence reveals characteristics suitable for biofuel production.</title>
        <authorList>
            <person name="Bogen C."/>
            <person name="Al-Dilaimi A."/>
            <person name="Albersmeier A."/>
            <person name="Wichmann J."/>
            <person name="Grundmann M."/>
            <person name="Rupp O."/>
            <person name="Lauersen K.J."/>
            <person name="Blifernez-Klassen O."/>
            <person name="Kalinowski J."/>
            <person name="Goesmann A."/>
            <person name="Mussgnug J.H."/>
            <person name="Kruse O."/>
        </authorList>
    </citation>
    <scope>NUCLEOTIDE SEQUENCE [LARGE SCALE GENOMIC DNA]</scope>
    <source>
        <strain evidence="5 6">SAG 48.87</strain>
    </source>
</reference>
<proteinExistence type="predicted"/>
<dbReference type="Gene3D" id="2.40.50.140">
    <property type="entry name" value="Nucleic acid-binding proteins"/>
    <property type="match status" value="2"/>
</dbReference>
<dbReference type="SUPFAM" id="SSF57184">
    <property type="entry name" value="Growth factor receptor domain"/>
    <property type="match status" value="1"/>
</dbReference>
<accession>A0A0D2KIK7</accession>
<dbReference type="InterPro" id="IPR009030">
    <property type="entry name" value="Growth_fac_rcpt_cys_sf"/>
</dbReference>
<sequence>MTPQTAAAFEFYASEVPEQFRLHMQAAPDGAGFGAAATRACLLAWGADTKQATAAWVANHFRWVVWKLAAYDRKLLGSCGAQCLTVDNVMDQLQRRYHTEVTCGVPSVLKRVLQHDLGAGMPMVLVVSDVRTNAEGRGRGAADGEQPQRKQRQQQQEGQQQQGQERPAEGGGGQQRDREQQGAGAAQVLGIQLSDGWYHVNACVDEPMAQLLLSGRLQVGCKLRVCCAELVSGRPDEPLEAARSALLRINYNGCSPAAWDERLGLAAVPYTLRPLQQRRYPTVFCRRAEVEGGRPTYLTRRAMARDEGAAERRAAKALEEATKAVQQQELQLARQWKAQRAATPAQKQYAAALLGAGGEAVPSAIEGGCGTAALEALAAERQACMVREVERRVALATGGAAACGDPDAAPERPSPVLRMRLSGVVPSTIDQRRPGGAAGLGDAILRLWRVSEEEEGSLREGDVLRVTGLRASRSVDLGLGRMLQLDMTKLTRWELLCRAPDAAAAGYLLRYEPRRVLTLQDLSSSCLEAAARVARGEFDFVGLLLWAAPLQEADTRGNVRQWLFLADETAPGISSGGGGGSGGEQLPNDDTNEAVVLESGEAAVAFSAPAAEEDGTDTPALEEKVASPTSAGETAAEPDAATANGETTPVDEKVYMTTSAVEAVPEVTAAAVDTAPEGQKVPVTTSAVDATPQPEDTPTDAVDAVPTADMVKRTSDGEETPEAQPVSVTNAEPSTAEPSTAEPSTAEPAKEAASDDAEATGTETAEPMVDDDAPAGAANEIKIEVPAVVQDILNLNPVGAVVDAVTQAVGVVDDVLATAARDTAQAVADAVANPAASNWGTVDSVLKQLPLVWTVEPQDGKCPAGYYVDGALCRRCAQGHVRAIGDDTCKICPPGTFADMQLQECRPCATGNYAYWHASTRCLWCLPGTYADQLGSTKCKRCPDGTHSGYQADKCT</sequence>
<dbReference type="GO" id="GO:0006355">
    <property type="term" value="P:regulation of DNA-templated transcription"/>
    <property type="evidence" value="ECO:0007669"/>
    <property type="project" value="TreeGrafter"/>
</dbReference>
<organism evidence="5 6">
    <name type="scientific">Monoraphidium neglectum</name>
    <dbReference type="NCBI Taxonomy" id="145388"/>
    <lineage>
        <taxon>Eukaryota</taxon>
        <taxon>Viridiplantae</taxon>
        <taxon>Chlorophyta</taxon>
        <taxon>core chlorophytes</taxon>
        <taxon>Chlorophyceae</taxon>
        <taxon>CS clade</taxon>
        <taxon>Sphaeropleales</taxon>
        <taxon>Selenastraceae</taxon>
        <taxon>Monoraphidium</taxon>
    </lineage>
</organism>
<dbReference type="InterPro" id="IPR015187">
    <property type="entry name" value="BRCA2_OB_1"/>
</dbReference>
<dbReference type="InterPro" id="IPR011641">
    <property type="entry name" value="Tyr-kin_ephrin_A/B_rcpt-like"/>
</dbReference>
<dbReference type="InterPro" id="IPR012340">
    <property type="entry name" value="NA-bd_OB-fold"/>
</dbReference>
<dbReference type="PANTHER" id="PTHR11289:SF0">
    <property type="entry name" value="BREAST CANCER TYPE 2 SUSCEPTIBILITY PROTEIN"/>
    <property type="match status" value="1"/>
</dbReference>
<dbReference type="AlphaFoldDB" id="A0A0D2KIK7"/>
<dbReference type="Gene3D" id="2.10.50.10">
    <property type="entry name" value="Tumor Necrosis Factor Receptor, subunit A, domain 2"/>
    <property type="match status" value="2"/>
</dbReference>
<protein>
    <submittedName>
        <fullName evidence="5">Uncharacterized protein</fullName>
    </submittedName>
</protein>
<dbReference type="EMBL" id="KK103422">
    <property type="protein sequence ID" value="KIY95608.1"/>
    <property type="molecule type" value="Genomic_DNA"/>
</dbReference>
<dbReference type="RefSeq" id="XP_013894628.1">
    <property type="nucleotide sequence ID" value="XM_014039174.1"/>
</dbReference>
<evidence type="ECO:0000313" key="6">
    <source>
        <dbReference type="Proteomes" id="UP000054498"/>
    </source>
</evidence>
<dbReference type="SUPFAM" id="SSF81872">
    <property type="entry name" value="BRCA2 helical domain"/>
    <property type="match status" value="1"/>
</dbReference>
<dbReference type="CDD" id="cd00185">
    <property type="entry name" value="TNFRSF"/>
    <property type="match status" value="1"/>
</dbReference>
<feature type="domain" description="Tyrosine-protein kinase ephrin type A/B receptor-like" evidence="2">
    <location>
        <begin position="912"/>
        <end position="948"/>
    </location>
</feature>
<dbReference type="GO" id="GO:0000724">
    <property type="term" value="P:double-strand break repair via homologous recombination"/>
    <property type="evidence" value="ECO:0007669"/>
    <property type="project" value="InterPro"/>
</dbReference>
<evidence type="ECO:0000313" key="5">
    <source>
        <dbReference type="EMBL" id="KIY95608.1"/>
    </source>
</evidence>
<dbReference type="Pfam" id="PF09169">
    <property type="entry name" value="BRCA-2_helical"/>
    <property type="match status" value="1"/>
</dbReference>
<evidence type="ECO:0000256" key="1">
    <source>
        <dbReference type="SAM" id="MobiDB-lite"/>
    </source>
</evidence>
<dbReference type="InterPro" id="IPR015525">
    <property type="entry name" value="BRCA2"/>
</dbReference>
<gene>
    <name evidence="5" type="ORF">MNEG_12354</name>
</gene>
<dbReference type="PANTHER" id="PTHR11289">
    <property type="entry name" value="BREAST CANCER TYPE 2 SUSCEPTIBILITY PROTEIN BRCA2"/>
    <property type="match status" value="1"/>
</dbReference>
<feature type="domain" description="Breast cancer type 2 susceptibility protein helical" evidence="4">
    <location>
        <begin position="38"/>
        <end position="101"/>
    </location>
</feature>
<dbReference type="InterPro" id="IPR015252">
    <property type="entry name" value="BRCA2_hlx"/>
</dbReference>
<feature type="compositionally biased region" description="Basic and acidic residues" evidence="1">
    <location>
        <begin position="135"/>
        <end position="148"/>
    </location>
</feature>
<dbReference type="GeneID" id="25729708"/>
<dbReference type="SMART" id="SM01411">
    <property type="entry name" value="Ephrin_rec_like"/>
    <property type="match status" value="2"/>
</dbReference>
<feature type="region of interest" description="Disordered" evidence="1">
    <location>
        <begin position="673"/>
        <end position="773"/>
    </location>
</feature>
<dbReference type="OrthoDB" id="551080at2759"/>
<dbReference type="Pfam" id="PF07699">
    <property type="entry name" value="Ephrin_rec_like"/>
    <property type="match status" value="1"/>
</dbReference>